<comment type="caution">
    <text evidence="2">The sequence shown here is derived from an EMBL/GenBank/DDBJ whole genome shotgun (WGS) entry which is preliminary data.</text>
</comment>
<organism evidence="2 3">
    <name type="scientific">Massilia niabensis</name>
    <dbReference type="NCBI Taxonomy" id="544910"/>
    <lineage>
        <taxon>Bacteria</taxon>
        <taxon>Pseudomonadati</taxon>
        <taxon>Pseudomonadota</taxon>
        <taxon>Betaproteobacteria</taxon>
        <taxon>Burkholderiales</taxon>
        <taxon>Oxalobacteraceae</taxon>
        <taxon>Telluria group</taxon>
        <taxon>Massilia</taxon>
    </lineage>
</organism>
<evidence type="ECO:0000256" key="1">
    <source>
        <dbReference type="SAM" id="SignalP"/>
    </source>
</evidence>
<keyword evidence="2" id="KW-0456">Lyase</keyword>
<dbReference type="EC" id="4.2.2.2" evidence="2"/>
<feature type="chain" id="PRO_5045456918" evidence="1">
    <location>
        <begin position="27"/>
        <end position="397"/>
    </location>
</feature>
<dbReference type="Gene3D" id="1.50.10.20">
    <property type="match status" value="1"/>
</dbReference>
<evidence type="ECO:0000313" key="3">
    <source>
        <dbReference type="Proteomes" id="UP001596050"/>
    </source>
</evidence>
<gene>
    <name evidence="2" type="primary">pelA</name>
    <name evidence="2" type="ORF">ACFPN5_24750</name>
</gene>
<keyword evidence="1" id="KW-0732">Signal</keyword>
<sequence>MLRKTSMAVVVAALALGGGQGVQAFAASPHAEAAQATQGNQPAAPMLPQAGNPAKEALEDYRRWLSKNSDRAAALAEDKARADNIITWQMPHGGFYKLPAKYAAPWDGRAPRSGWIGNGVELGTIDNDATVSEILVLADVYARSGNAAYRDSARKAMDFLLNMQYPSGGFPQVYPSRGPASYSNHVTFNDNAMVRVLLLLDAAARQEGPLAGDLFTIQQRARLQPALDRAVDFILKAQIVQDGLKTVWCAQHDPVTYAPVTGRSYELPSKSGAESALIVEFLMSRPQTPAVAEAVKAALAWYRRSAVQMKDTAFEPRASRATNTSPFVHSPGTTTWYRFYDLATDTGFFSGRLPTDTPPGVGKQYDIMKIGPESRYTYQWGGSYGTPLLAYAQSVGY</sequence>
<dbReference type="GO" id="GO:0030570">
    <property type="term" value="F:pectate lyase activity"/>
    <property type="evidence" value="ECO:0007669"/>
    <property type="project" value="UniProtKB-EC"/>
</dbReference>
<name>A0ABW0LB92_9BURK</name>
<dbReference type="SUPFAM" id="SSF81853">
    <property type="entry name" value="Family 10 polysaccharide lyase"/>
    <property type="match status" value="1"/>
</dbReference>
<dbReference type="Proteomes" id="UP001596050">
    <property type="component" value="Unassembled WGS sequence"/>
</dbReference>
<dbReference type="InterPro" id="IPR012669">
    <property type="entry name" value="Pectate_lyase"/>
</dbReference>
<evidence type="ECO:0000313" key="2">
    <source>
        <dbReference type="EMBL" id="MFC5463029.1"/>
    </source>
</evidence>
<accession>A0ABW0LB92</accession>
<protein>
    <submittedName>
        <fullName evidence="2">Pectate lyase</fullName>
        <ecNumber evidence="2">4.2.2.2</ecNumber>
    </submittedName>
</protein>
<dbReference type="Pfam" id="PF09492">
    <property type="entry name" value="Pec_lyase"/>
    <property type="match status" value="1"/>
</dbReference>
<reference evidence="3" key="1">
    <citation type="journal article" date="2019" name="Int. J. Syst. Evol. Microbiol.">
        <title>The Global Catalogue of Microorganisms (GCM) 10K type strain sequencing project: providing services to taxonomists for standard genome sequencing and annotation.</title>
        <authorList>
            <consortium name="The Broad Institute Genomics Platform"/>
            <consortium name="The Broad Institute Genome Sequencing Center for Infectious Disease"/>
            <person name="Wu L."/>
            <person name="Ma J."/>
        </authorList>
    </citation>
    <scope>NUCLEOTIDE SEQUENCE [LARGE SCALE GENOMIC DNA]</scope>
    <source>
        <strain evidence="3">KACC 12649</strain>
    </source>
</reference>
<dbReference type="NCBIfam" id="TIGR02474">
    <property type="entry name" value="pec_lyase"/>
    <property type="match status" value="1"/>
</dbReference>
<feature type="signal peptide" evidence="1">
    <location>
        <begin position="1"/>
        <end position="26"/>
    </location>
</feature>
<dbReference type="RefSeq" id="WP_379786512.1">
    <property type="nucleotide sequence ID" value="NZ_JBHSMU010000019.1"/>
</dbReference>
<keyword evidence="3" id="KW-1185">Reference proteome</keyword>
<dbReference type="EMBL" id="JBHSMU010000019">
    <property type="protein sequence ID" value="MFC5463029.1"/>
    <property type="molecule type" value="Genomic_DNA"/>
</dbReference>
<proteinExistence type="predicted"/>